<evidence type="ECO:0000313" key="3">
    <source>
        <dbReference type="Proteomes" id="UP000273405"/>
    </source>
</evidence>
<accession>A0A3A8P7X5</accession>
<dbReference type="GO" id="GO:0015097">
    <property type="term" value="F:mercury ion transmembrane transporter activity"/>
    <property type="evidence" value="ECO:0007669"/>
    <property type="project" value="InterPro"/>
</dbReference>
<reference evidence="3" key="1">
    <citation type="submission" date="2018-09" db="EMBL/GenBank/DDBJ databases">
        <authorList>
            <person name="Livingstone P.G."/>
            <person name="Whitworth D.E."/>
        </authorList>
    </citation>
    <scope>NUCLEOTIDE SEQUENCE [LARGE SCALE GENOMIC DNA]</scope>
    <source>
        <strain evidence="3">CA040B</strain>
    </source>
</reference>
<comment type="caution">
    <text evidence="2">The sequence shown here is derived from an EMBL/GenBank/DDBJ whole genome shotgun (WGS) entry which is preliminary data.</text>
</comment>
<feature type="transmembrane region" description="Helical" evidence="1">
    <location>
        <begin position="43"/>
        <end position="69"/>
    </location>
</feature>
<organism evidence="2 3">
    <name type="scientific">Corallococcus sicarius</name>
    <dbReference type="NCBI Taxonomy" id="2316726"/>
    <lineage>
        <taxon>Bacteria</taxon>
        <taxon>Pseudomonadati</taxon>
        <taxon>Myxococcota</taxon>
        <taxon>Myxococcia</taxon>
        <taxon>Myxococcales</taxon>
        <taxon>Cystobacterineae</taxon>
        <taxon>Myxococcaceae</taxon>
        <taxon>Corallococcus</taxon>
    </lineage>
</organism>
<evidence type="ECO:0000313" key="2">
    <source>
        <dbReference type="EMBL" id="RKH47874.1"/>
    </source>
</evidence>
<feature type="transmembrane region" description="Helical" evidence="1">
    <location>
        <begin position="99"/>
        <end position="117"/>
    </location>
</feature>
<keyword evidence="1" id="KW-0472">Membrane</keyword>
<dbReference type="AlphaFoldDB" id="A0A3A8P7X5"/>
<proteinExistence type="predicted"/>
<dbReference type="EMBL" id="RAWG01000005">
    <property type="protein sequence ID" value="RKH47874.1"/>
    <property type="molecule type" value="Genomic_DNA"/>
</dbReference>
<name>A0A3A8P7X5_9BACT</name>
<dbReference type="Proteomes" id="UP000273405">
    <property type="component" value="Unassembled WGS sequence"/>
</dbReference>
<dbReference type="InterPro" id="IPR004891">
    <property type="entry name" value="Mercury-R_MerC"/>
</dbReference>
<gene>
    <name evidence="2" type="ORF">D7X12_01320</name>
</gene>
<feature type="transmembrane region" description="Helical" evidence="1">
    <location>
        <begin position="123"/>
        <end position="140"/>
    </location>
</feature>
<dbReference type="GO" id="GO:0016020">
    <property type="term" value="C:membrane"/>
    <property type="evidence" value="ECO:0007669"/>
    <property type="project" value="InterPro"/>
</dbReference>
<dbReference type="RefSeq" id="WP_120623450.1">
    <property type="nucleotide sequence ID" value="NZ_RAWG01000005.1"/>
</dbReference>
<dbReference type="Pfam" id="PF03203">
    <property type="entry name" value="MerC"/>
    <property type="match status" value="1"/>
</dbReference>
<keyword evidence="3" id="KW-1185">Reference proteome</keyword>
<keyword evidence="1" id="KW-0812">Transmembrane</keyword>
<protein>
    <submittedName>
        <fullName evidence="2">MerC domain-containing protein</fullName>
    </submittedName>
</protein>
<evidence type="ECO:0000256" key="1">
    <source>
        <dbReference type="SAM" id="Phobius"/>
    </source>
</evidence>
<feature type="transmembrane region" description="Helical" evidence="1">
    <location>
        <begin position="75"/>
        <end position="94"/>
    </location>
</feature>
<dbReference type="OrthoDB" id="5530403at2"/>
<sequence>MSQVKMNAGPVPPCSSCDCAHHRAEASSPAGEPGGRWASLLPLLACAVCPACLSAYAKVLSFVGIGVSLSESTHLLLLVVAIGVTLVVSAWRAWRLHRVGPLVISVVGSALLVLSHALEENPLLLWSGVAVLLGGALWERRVWRRFQARRDPVAPGFLPSASQTS</sequence>
<keyword evidence="1" id="KW-1133">Transmembrane helix</keyword>